<protein>
    <submittedName>
        <fullName evidence="1">Uncharacterized protein</fullName>
    </submittedName>
</protein>
<sequence length="234" mass="25057">MTATDMSFADGTLLQPFGTSSYSSISGHRNAPNSHLNFFRCARKPTAGLSKILAADSNGEFVRFELGDDAATIDNNRSIWCIVNHAGGARRTSQNTVGDLAQLPTIMLPPGNAAKPIAIFAAAGSLLGTARAPYQLRQILVFLDGRPVNKPEIKMAQAQNRFAGGKLTDAATDKLLADPGASLALAVRHARAAAQHAKQPPDAELVSSTMHMVEAHIANWHRGHPHDLTCEQYR</sequence>
<accession>A0A512N4L4</accession>
<dbReference type="SUPFAM" id="SSF52218">
    <property type="entry name" value="Flavoproteins"/>
    <property type="match status" value="1"/>
</dbReference>
<evidence type="ECO:0000313" key="1">
    <source>
        <dbReference type="EMBL" id="GEP53924.1"/>
    </source>
</evidence>
<dbReference type="Gene3D" id="3.40.50.360">
    <property type="match status" value="1"/>
</dbReference>
<dbReference type="EMBL" id="BKAJ01000019">
    <property type="protein sequence ID" value="GEP53924.1"/>
    <property type="molecule type" value="Genomic_DNA"/>
</dbReference>
<gene>
    <name evidence="1" type="ORF">RSO01_10900</name>
</gene>
<organism evidence="1 2">
    <name type="scientific">Reyranella soli</name>
    <dbReference type="NCBI Taxonomy" id="1230389"/>
    <lineage>
        <taxon>Bacteria</taxon>
        <taxon>Pseudomonadati</taxon>
        <taxon>Pseudomonadota</taxon>
        <taxon>Alphaproteobacteria</taxon>
        <taxon>Hyphomicrobiales</taxon>
        <taxon>Reyranellaceae</taxon>
        <taxon>Reyranella</taxon>
    </lineage>
</organism>
<dbReference type="AlphaFoldDB" id="A0A512N4L4"/>
<comment type="caution">
    <text evidence="1">The sequence shown here is derived from an EMBL/GenBank/DDBJ whole genome shotgun (WGS) entry which is preliminary data.</text>
</comment>
<name>A0A512N4L4_9HYPH</name>
<evidence type="ECO:0000313" key="2">
    <source>
        <dbReference type="Proteomes" id="UP000321058"/>
    </source>
</evidence>
<dbReference type="InterPro" id="IPR029039">
    <property type="entry name" value="Flavoprotein-like_sf"/>
</dbReference>
<dbReference type="Proteomes" id="UP000321058">
    <property type="component" value="Unassembled WGS sequence"/>
</dbReference>
<reference evidence="1 2" key="1">
    <citation type="submission" date="2019-07" db="EMBL/GenBank/DDBJ databases">
        <title>Whole genome shotgun sequence of Reyranella soli NBRC 108950.</title>
        <authorList>
            <person name="Hosoyama A."/>
            <person name="Uohara A."/>
            <person name="Ohji S."/>
            <person name="Ichikawa N."/>
        </authorList>
    </citation>
    <scope>NUCLEOTIDE SEQUENCE [LARGE SCALE GENOMIC DNA]</scope>
    <source>
        <strain evidence="1 2">NBRC 108950</strain>
    </source>
</reference>
<keyword evidence="2" id="KW-1185">Reference proteome</keyword>
<dbReference type="RefSeq" id="WP_147147013.1">
    <property type="nucleotide sequence ID" value="NZ_BKAJ01000019.1"/>
</dbReference>
<proteinExistence type="predicted"/>
<dbReference type="OrthoDB" id="9812295at2"/>